<feature type="non-terminal residue" evidence="3">
    <location>
        <position position="1"/>
    </location>
</feature>
<dbReference type="Proteomes" id="UP000269721">
    <property type="component" value="Unassembled WGS sequence"/>
</dbReference>
<dbReference type="InterPro" id="IPR026171">
    <property type="entry name" value="FANCI"/>
</dbReference>
<evidence type="ECO:0000259" key="2">
    <source>
        <dbReference type="Pfam" id="PF14680"/>
    </source>
</evidence>
<dbReference type="GO" id="GO:0070182">
    <property type="term" value="F:DNA polymerase binding"/>
    <property type="evidence" value="ECO:0007669"/>
    <property type="project" value="TreeGrafter"/>
</dbReference>
<accession>A0A4P9VVL9</accession>
<dbReference type="Pfam" id="PF14677">
    <property type="entry name" value="FANCI_S3"/>
    <property type="match status" value="1"/>
</dbReference>
<reference evidence="4" key="1">
    <citation type="journal article" date="2018" name="Nat. Microbiol.">
        <title>Leveraging single-cell genomics to expand the fungal tree of life.</title>
        <authorList>
            <person name="Ahrendt S.R."/>
            <person name="Quandt C.A."/>
            <person name="Ciobanu D."/>
            <person name="Clum A."/>
            <person name="Salamov A."/>
            <person name="Andreopoulos B."/>
            <person name="Cheng J.F."/>
            <person name="Woyke T."/>
            <person name="Pelin A."/>
            <person name="Henrissat B."/>
            <person name="Reynolds N.K."/>
            <person name="Benny G.L."/>
            <person name="Smith M.E."/>
            <person name="James T.Y."/>
            <person name="Grigoriev I.V."/>
        </authorList>
    </citation>
    <scope>NUCLEOTIDE SEQUENCE [LARGE SCALE GENOMIC DNA]</scope>
</reference>
<dbReference type="PANTHER" id="PTHR21818:SF0">
    <property type="entry name" value="FANCONI ANEMIA GROUP I PROTEIN"/>
    <property type="match status" value="1"/>
</dbReference>
<sequence>SDPVPRQVGEGERMMADLTRRLAKADAEDFELDKSSDYGTGSAVGVRNYILAKVLLGCYEAVMGHEFIVGGQTPESCAYVMKLFKRFTSLKATLNDKSATKNTKKRVKGAPKAKPLSAVPVNSVVQLDCANEILEFLYTDGRASQQAGRSAVREDGGFVKYVVAGILEQLHKLVSDRSAHLATTFGLCGHIARVIFHEFLASRTNEFNPNSQAPTTAAAAAAKKEKGKSIFTAAVECFYLTVQIVCEHYPAKIEEFLKDVIVRECDGSDDQLKSTMHALENFIGHFITDKIPLNKEAAYLIDCISLLSKLDESAAATHLTPWLDKVCKEQPIDDAHLARSVVRMRLGFERRAGRFDMVASVHQMKAIAADSFSLYGRLNPDALGEQEEEEEADPVLLIMNEKT</sequence>
<evidence type="ECO:0000313" key="3">
    <source>
        <dbReference type="EMBL" id="RKO82875.1"/>
    </source>
</evidence>
<dbReference type="InterPro" id="IPR029312">
    <property type="entry name" value="FANCI_HD2"/>
</dbReference>
<proteinExistence type="predicted"/>
<dbReference type="Pfam" id="PF14680">
    <property type="entry name" value="FANCI_HD2"/>
    <property type="match status" value="1"/>
</dbReference>
<feature type="domain" description="FANCI solenoid 3" evidence="1">
    <location>
        <begin position="125"/>
        <end position="342"/>
    </location>
</feature>
<dbReference type="AlphaFoldDB" id="A0A4P9VVL9"/>
<protein>
    <submittedName>
        <fullName evidence="3">FANCI solenoid 3-domain-containing protein</fullName>
    </submittedName>
</protein>
<organism evidence="3 4">
    <name type="scientific">Blyttiomyces helicus</name>
    <dbReference type="NCBI Taxonomy" id="388810"/>
    <lineage>
        <taxon>Eukaryota</taxon>
        <taxon>Fungi</taxon>
        <taxon>Fungi incertae sedis</taxon>
        <taxon>Chytridiomycota</taxon>
        <taxon>Chytridiomycota incertae sedis</taxon>
        <taxon>Chytridiomycetes</taxon>
        <taxon>Chytridiomycetes incertae sedis</taxon>
        <taxon>Blyttiomyces</taxon>
    </lineage>
</organism>
<evidence type="ECO:0000259" key="1">
    <source>
        <dbReference type="Pfam" id="PF14677"/>
    </source>
</evidence>
<feature type="domain" description="FANCI helical" evidence="2">
    <location>
        <begin position="11"/>
        <end position="93"/>
    </location>
</feature>
<dbReference type="PANTHER" id="PTHR21818">
    <property type="entry name" value="BC025462 PROTEIN"/>
    <property type="match status" value="1"/>
</dbReference>
<name>A0A4P9VVL9_9FUNG</name>
<dbReference type="InterPro" id="IPR029313">
    <property type="entry name" value="FANCI_S3"/>
</dbReference>
<evidence type="ECO:0000313" key="4">
    <source>
        <dbReference type="Proteomes" id="UP000269721"/>
    </source>
</evidence>
<gene>
    <name evidence="3" type="ORF">BDK51DRAFT_33856</name>
</gene>
<dbReference type="OrthoDB" id="195089at2759"/>
<dbReference type="EMBL" id="ML001968">
    <property type="protein sequence ID" value="RKO82875.1"/>
    <property type="molecule type" value="Genomic_DNA"/>
</dbReference>
<dbReference type="GO" id="GO:0006281">
    <property type="term" value="P:DNA repair"/>
    <property type="evidence" value="ECO:0007669"/>
    <property type="project" value="InterPro"/>
</dbReference>
<keyword evidence="4" id="KW-1185">Reference proteome</keyword>